<dbReference type="PRINTS" id="PR00038">
    <property type="entry name" value="HTHLUXR"/>
</dbReference>
<dbReference type="SMART" id="SM00448">
    <property type="entry name" value="REC"/>
    <property type="match status" value="1"/>
</dbReference>
<dbReference type="InterPro" id="IPR016032">
    <property type="entry name" value="Sig_transdc_resp-reg_C-effctor"/>
</dbReference>
<dbReference type="PROSITE" id="PS50043">
    <property type="entry name" value="HTH_LUXR_2"/>
    <property type="match status" value="1"/>
</dbReference>
<dbReference type="Gene3D" id="3.40.50.2300">
    <property type="match status" value="1"/>
</dbReference>
<feature type="domain" description="HTH luxR-type" evidence="6">
    <location>
        <begin position="148"/>
        <end position="213"/>
    </location>
</feature>
<dbReference type="Proteomes" id="UP000525298">
    <property type="component" value="Unassembled WGS sequence"/>
</dbReference>
<sequence length="222" mass="24789">METKKIVIVEDHQLFRDGLKAMLDSRKDLEVIAEAEDGLQALEVIRENTPDLLLLDLSMPRLGGISVIKESKRLYPEVAVLALTIHESDQYVLEAFNAGANGYCIKDASREELLVAINSVLKGRTYISPGIADNVMEGYIEGRKQMKTRSAWDNITQREREVLKLLAEGYLNKEISGMLHISVKTVEKHRSNLMGKLDLHSAAALTSFAIEKGLVHKDNYPG</sequence>
<feature type="domain" description="Response regulatory" evidence="7">
    <location>
        <begin position="5"/>
        <end position="121"/>
    </location>
</feature>
<feature type="modified residue" description="4-aspartylphosphate" evidence="5">
    <location>
        <position position="56"/>
    </location>
</feature>
<keyword evidence="1 5" id="KW-0597">Phosphoprotein</keyword>
<dbReference type="AlphaFoldDB" id="A0A7W0CAS8"/>
<keyword evidence="3 8" id="KW-0238">DNA-binding</keyword>
<dbReference type="SMART" id="SM00421">
    <property type="entry name" value="HTH_LUXR"/>
    <property type="match status" value="1"/>
</dbReference>
<evidence type="ECO:0000313" key="9">
    <source>
        <dbReference type="Proteomes" id="UP000525298"/>
    </source>
</evidence>
<evidence type="ECO:0000256" key="2">
    <source>
        <dbReference type="ARBA" id="ARBA00023015"/>
    </source>
</evidence>
<dbReference type="CDD" id="cd06170">
    <property type="entry name" value="LuxR_C_like"/>
    <property type="match status" value="1"/>
</dbReference>
<comment type="caution">
    <text evidence="8">The sequence shown here is derived from an EMBL/GenBank/DDBJ whole genome shotgun (WGS) entry which is preliminary data.</text>
</comment>
<accession>A0A7W0CAS8</accession>
<dbReference type="PANTHER" id="PTHR43214:SF41">
    <property type="entry name" value="NITRATE_NITRITE RESPONSE REGULATOR PROTEIN NARP"/>
    <property type="match status" value="1"/>
</dbReference>
<dbReference type="InterPro" id="IPR000792">
    <property type="entry name" value="Tscrpt_reg_LuxR_C"/>
</dbReference>
<evidence type="ECO:0000256" key="5">
    <source>
        <dbReference type="PROSITE-ProRule" id="PRU00169"/>
    </source>
</evidence>
<keyword evidence="4" id="KW-0804">Transcription</keyword>
<dbReference type="SUPFAM" id="SSF46894">
    <property type="entry name" value="C-terminal effector domain of the bipartite response regulators"/>
    <property type="match status" value="1"/>
</dbReference>
<dbReference type="GO" id="GO:0000160">
    <property type="term" value="P:phosphorelay signal transduction system"/>
    <property type="evidence" value="ECO:0007669"/>
    <property type="project" value="InterPro"/>
</dbReference>
<protein>
    <submittedName>
        <fullName evidence="8">DNA-binding NarL/FixJ family response regulator</fullName>
    </submittedName>
</protein>
<organism evidence="8 9">
    <name type="scientific">Desulfosalsimonas propionicica</name>
    <dbReference type="NCBI Taxonomy" id="332175"/>
    <lineage>
        <taxon>Bacteria</taxon>
        <taxon>Pseudomonadati</taxon>
        <taxon>Thermodesulfobacteriota</taxon>
        <taxon>Desulfobacteria</taxon>
        <taxon>Desulfobacterales</taxon>
        <taxon>Desulfosalsimonadaceae</taxon>
        <taxon>Desulfosalsimonas</taxon>
    </lineage>
</organism>
<dbReference type="Pfam" id="PF00196">
    <property type="entry name" value="GerE"/>
    <property type="match status" value="1"/>
</dbReference>
<keyword evidence="2" id="KW-0805">Transcription regulation</keyword>
<evidence type="ECO:0000259" key="6">
    <source>
        <dbReference type="PROSITE" id="PS50043"/>
    </source>
</evidence>
<dbReference type="InterPro" id="IPR011006">
    <property type="entry name" value="CheY-like_superfamily"/>
</dbReference>
<reference evidence="8 9" key="1">
    <citation type="submission" date="2020-07" db="EMBL/GenBank/DDBJ databases">
        <title>Genomic Encyclopedia of Type Strains, Phase IV (KMG-IV): sequencing the most valuable type-strain genomes for metagenomic binning, comparative biology and taxonomic classification.</title>
        <authorList>
            <person name="Goeker M."/>
        </authorList>
    </citation>
    <scope>NUCLEOTIDE SEQUENCE [LARGE SCALE GENOMIC DNA]</scope>
    <source>
        <strain evidence="8 9">DSM 17721</strain>
    </source>
</reference>
<dbReference type="PROSITE" id="PS50110">
    <property type="entry name" value="RESPONSE_REGULATORY"/>
    <property type="match status" value="1"/>
</dbReference>
<dbReference type="Pfam" id="PF00072">
    <property type="entry name" value="Response_reg"/>
    <property type="match status" value="1"/>
</dbReference>
<keyword evidence="9" id="KW-1185">Reference proteome</keyword>
<dbReference type="CDD" id="cd17535">
    <property type="entry name" value="REC_NarL-like"/>
    <property type="match status" value="1"/>
</dbReference>
<evidence type="ECO:0000256" key="4">
    <source>
        <dbReference type="ARBA" id="ARBA00023163"/>
    </source>
</evidence>
<dbReference type="SUPFAM" id="SSF52172">
    <property type="entry name" value="CheY-like"/>
    <property type="match status" value="1"/>
</dbReference>
<dbReference type="PROSITE" id="PS00622">
    <property type="entry name" value="HTH_LUXR_1"/>
    <property type="match status" value="1"/>
</dbReference>
<dbReference type="EMBL" id="JACDUS010000008">
    <property type="protein sequence ID" value="MBA2882330.1"/>
    <property type="molecule type" value="Genomic_DNA"/>
</dbReference>
<dbReference type="GO" id="GO:0003677">
    <property type="term" value="F:DNA binding"/>
    <property type="evidence" value="ECO:0007669"/>
    <property type="project" value="UniProtKB-KW"/>
</dbReference>
<name>A0A7W0CAS8_9BACT</name>
<dbReference type="RefSeq" id="WP_181551966.1">
    <property type="nucleotide sequence ID" value="NZ_JACDUS010000008.1"/>
</dbReference>
<dbReference type="InterPro" id="IPR039420">
    <property type="entry name" value="WalR-like"/>
</dbReference>
<dbReference type="InterPro" id="IPR001789">
    <property type="entry name" value="Sig_transdc_resp-reg_receiver"/>
</dbReference>
<dbReference type="GO" id="GO:0006355">
    <property type="term" value="P:regulation of DNA-templated transcription"/>
    <property type="evidence" value="ECO:0007669"/>
    <property type="project" value="InterPro"/>
</dbReference>
<proteinExistence type="predicted"/>
<evidence type="ECO:0000256" key="1">
    <source>
        <dbReference type="ARBA" id="ARBA00022553"/>
    </source>
</evidence>
<dbReference type="PANTHER" id="PTHR43214">
    <property type="entry name" value="TWO-COMPONENT RESPONSE REGULATOR"/>
    <property type="match status" value="1"/>
</dbReference>
<dbReference type="InterPro" id="IPR058245">
    <property type="entry name" value="NreC/VraR/RcsB-like_REC"/>
</dbReference>
<gene>
    <name evidence="8" type="ORF">HNR65_002672</name>
</gene>
<evidence type="ECO:0000256" key="3">
    <source>
        <dbReference type="ARBA" id="ARBA00023125"/>
    </source>
</evidence>
<evidence type="ECO:0000313" key="8">
    <source>
        <dbReference type="EMBL" id="MBA2882330.1"/>
    </source>
</evidence>
<evidence type="ECO:0000259" key="7">
    <source>
        <dbReference type="PROSITE" id="PS50110"/>
    </source>
</evidence>